<dbReference type="STRING" id="414004.CENSYa_1104"/>
<evidence type="ECO:0000313" key="2">
    <source>
        <dbReference type="Proteomes" id="UP000000758"/>
    </source>
</evidence>
<evidence type="ECO:0000313" key="1">
    <source>
        <dbReference type="EMBL" id="ABK77733.1"/>
    </source>
</evidence>
<gene>
    <name evidence="1" type="ordered locus">CENSYa_1104</name>
</gene>
<dbReference type="Proteomes" id="UP000000758">
    <property type="component" value="Chromosome"/>
</dbReference>
<proteinExistence type="predicted"/>
<keyword evidence="2" id="KW-1185">Reference proteome</keyword>
<name>A0RWL6_CENSY</name>
<organism evidence="1 2">
    <name type="scientific">Cenarchaeum symbiosum (strain A)</name>
    <dbReference type="NCBI Taxonomy" id="414004"/>
    <lineage>
        <taxon>Archaea</taxon>
        <taxon>Nitrososphaerota</taxon>
        <taxon>Candidatus Cenarchaeales</taxon>
        <taxon>Candidatus Cenarchaeaceae</taxon>
        <taxon>Candidatus Cenarchaeum</taxon>
    </lineage>
</organism>
<dbReference type="HOGENOM" id="CLU_2379263_0_0_2"/>
<protein>
    <submittedName>
        <fullName evidence="1">Uncharacterized protein</fullName>
    </submittedName>
</protein>
<dbReference type="KEGG" id="csy:CENSYa_1104"/>
<sequence>MSVYPIITDARPPSIDIFFFLRVSRSIVPKSCPLVIDVLLDLVRGSGTQCLFPTLAGSWYPEPSGTIKSFYGIFLQRLSNGWVRRLAWPTCTPA</sequence>
<dbReference type="EMBL" id="DP000238">
    <property type="protein sequence ID" value="ABK77733.1"/>
    <property type="molecule type" value="Genomic_DNA"/>
</dbReference>
<dbReference type="EnsemblBacteria" id="ABK77733">
    <property type="protein sequence ID" value="ABK77733"/>
    <property type="gene ID" value="CENSYa_1104"/>
</dbReference>
<dbReference type="AlphaFoldDB" id="A0RWL6"/>
<accession>A0RWL6</accession>
<reference evidence="1 2" key="1">
    <citation type="journal article" date="2006" name="Proc. Natl. Acad. Sci. U.S.A.">
        <title>Genomic analysis of the uncultivated marine crenarchaeote Cenarchaeum symbiosum.</title>
        <authorList>
            <person name="Hallam S.J."/>
            <person name="Konstantinidis K.T."/>
            <person name="Putnam N."/>
            <person name="Schleper C."/>
            <person name="Watanabe Y."/>
            <person name="Sugahara J."/>
            <person name="Preston C."/>
            <person name="de la Torre J."/>
            <person name="Richardson P.M."/>
            <person name="DeLong E.F."/>
        </authorList>
    </citation>
    <scope>NUCLEOTIDE SEQUENCE [LARGE SCALE GENOMIC DNA]</scope>
    <source>
        <strain evidence="2">A</strain>
    </source>
</reference>